<organism evidence="1 2">
    <name type="scientific">Amphiprion percula</name>
    <name type="common">Orange clownfish</name>
    <name type="synonym">Lutjanus percula</name>
    <dbReference type="NCBI Taxonomy" id="161767"/>
    <lineage>
        <taxon>Eukaryota</taxon>
        <taxon>Metazoa</taxon>
        <taxon>Chordata</taxon>
        <taxon>Craniata</taxon>
        <taxon>Vertebrata</taxon>
        <taxon>Euteleostomi</taxon>
        <taxon>Actinopterygii</taxon>
        <taxon>Neopterygii</taxon>
        <taxon>Teleostei</taxon>
        <taxon>Neoteleostei</taxon>
        <taxon>Acanthomorphata</taxon>
        <taxon>Ovalentaria</taxon>
        <taxon>Pomacentridae</taxon>
        <taxon>Amphiprion</taxon>
    </lineage>
</organism>
<evidence type="ECO:0000313" key="2">
    <source>
        <dbReference type="Proteomes" id="UP000265080"/>
    </source>
</evidence>
<dbReference type="OMA" id="KINQEHI"/>
<dbReference type="Ensembl" id="ENSAPET00000034439.1">
    <property type="protein sequence ID" value="ENSAPEP00000033559.1"/>
    <property type="gene ID" value="ENSAPEG00000023847.1"/>
</dbReference>
<reference evidence="1" key="3">
    <citation type="submission" date="2025-09" db="UniProtKB">
        <authorList>
            <consortium name="Ensembl"/>
        </authorList>
    </citation>
    <scope>IDENTIFICATION</scope>
</reference>
<keyword evidence="2" id="KW-1185">Reference proteome</keyword>
<reference evidence="1" key="2">
    <citation type="submission" date="2025-08" db="UniProtKB">
        <authorList>
            <consortium name="Ensembl"/>
        </authorList>
    </citation>
    <scope>IDENTIFICATION</scope>
</reference>
<proteinExistence type="predicted"/>
<accession>A0A3P8U889</accession>
<protein>
    <submittedName>
        <fullName evidence="1">Uncharacterized protein</fullName>
    </submittedName>
</protein>
<name>A0A3P8U889_AMPPE</name>
<evidence type="ECO:0000313" key="1">
    <source>
        <dbReference type="Ensembl" id="ENSAPEP00000033559.1"/>
    </source>
</evidence>
<sequence length="68" mass="7906">MKLHKINQEHIILLARLREEDGILIREMKNHCRCLMASSKGYSKIAVNSEATLIPVFSFHVKIIIQYI</sequence>
<reference evidence="1 2" key="1">
    <citation type="submission" date="2018-03" db="EMBL/GenBank/DDBJ databases">
        <title>Finding Nemo's genes: A chromosome-scale reference assembly of the genome of the orange clownfish Amphiprion percula.</title>
        <authorList>
            <person name="Lehmann R."/>
        </authorList>
    </citation>
    <scope>NUCLEOTIDE SEQUENCE</scope>
</reference>
<dbReference type="Proteomes" id="UP000265080">
    <property type="component" value="Chromosome 12"/>
</dbReference>
<dbReference type="AlphaFoldDB" id="A0A3P8U889"/>